<keyword evidence="2" id="KW-1185">Reference proteome</keyword>
<sequence length="86" mass="10191">MQILRQQHQKTREHLKTLFMDVLRSYGIDSMIRWNGFEFEGKTTGTRIRGEISHDEILVEISGWFERLAAQKLREGWNELVMKGLV</sequence>
<organism evidence="1">
    <name type="scientific">Vecturithrix granuli</name>
    <dbReference type="NCBI Taxonomy" id="1499967"/>
    <lineage>
        <taxon>Bacteria</taxon>
        <taxon>Candidatus Moduliflexota</taxon>
        <taxon>Candidatus Vecturitrichia</taxon>
        <taxon>Candidatus Vecturitrichales</taxon>
        <taxon>Candidatus Vecturitrichaceae</taxon>
        <taxon>Candidatus Vecturithrix</taxon>
    </lineage>
</organism>
<evidence type="ECO:0000313" key="1">
    <source>
        <dbReference type="EMBL" id="GAK58329.1"/>
    </source>
</evidence>
<reference evidence="1" key="1">
    <citation type="journal article" date="2015" name="PeerJ">
        <title>First genomic representation of candidate bacterial phylum KSB3 points to enhanced environmental sensing as a trigger of wastewater bulking.</title>
        <authorList>
            <person name="Sekiguchi Y."/>
            <person name="Ohashi A."/>
            <person name="Parks D.H."/>
            <person name="Yamauchi T."/>
            <person name="Tyson G.W."/>
            <person name="Hugenholtz P."/>
        </authorList>
    </citation>
    <scope>NUCLEOTIDE SEQUENCE [LARGE SCALE GENOMIC DNA]</scope>
</reference>
<accession>A0A081C174</accession>
<proteinExistence type="predicted"/>
<dbReference type="AlphaFoldDB" id="A0A081C174"/>
<dbReference type="HOGENOM" id="CLU_2491509_0_0_0"/>
<dbReference type="Proteomes" id="UP000030661">
    <property type="component" value="Unassembled WGS sequence"/>
</dbReference>
<protein>
    <submittedName>
        <fullName evidence="1">Uncharacterized protein</fullName>
    </submittedName>
</protein>
<evidence type="ECO:0000313" key="2">
    <source>
        <dbReference type="Proteomes" id="UP000030661"/>
    </source>
</evidence>
<gene>
    <name evidence="1" type="ORF">U27_05303</name>
</gene>
<dbReference type="EMBL" id="DF820467">
    <property type="protein sequence ID" value="GAK58329.1"/>
    <property type="molecule type" value="Genomic_DNA"/>
</dbReference>
<name>A0A081C174_VECG1</name>